<dbReference type="Proteomes" id="UP001177003">
    <property type="component" value="Chromosome 0"/>
</dbReference>
<dbReference type="EMBL" id="OX465086">
    <property type="protein sequence ID" value="CAI9259617.1"/>
    <property type="molecule type" value="Genomic_DNA"/>
</dbReference>
<reference evidence="1" key="1">
    <citation type="submission" date="2023-04" db="EMBL/GenBank/DDBJ databases">
        <authorList>
            <person name="Vijverberg K."/>
            <person name="Xiong W."/>
            <person name="Schranz E."/>
        </authorList>
    </citation>
    <scope>NUCLEOTIDE SEQUENCE</scope>
</reference>
<dbReference type="Gene3D" id="3.40.50.10810">
    <property type="entry name" value="Tandem AAA-ATPase domain"/>
    <property type="match status" value="1"/>
</dbReference>
<keyword evidence="2" id="KW-1185">Reference proteome</keyword>
<evidence type="ECO:0000313" key="2">
    <source>
        <dbReference type="Proteomes" id="UP001177003"/>
    </source>
</evidence>
<name>A0AA35VF20_LACSI</name>
<gene>
    <name evidence="1" type="ORF">LSALG_LOCUS500</name>
</gene>
<dbReference type="InterPro" id="IPR038718">
    <property type="entry name" value="SNF2-like_sf"/>
</dbReference>
<proteinExistence type="predicted"/>
<evidence type="ECO:0000313" key="1">
    <source>
        <dbReference type="EMBL" id="CAI9259617.1"/>
    </source>
</evidence>
<protein>
    <submittedName>
        <fullName evidence="1">Uncharacterized protein</fullName>
    </submittedName>
</protein>
<dbReference type="AlphaFoldDB" id="A0AA35VF20"/>
<organism evidence="1 2">
    <name type="scientific">Lactuca saligna</name>
    <name type="common">Willowleaf lettuce</name>
    <dbReference type="NCBI Taxonomy" id="75948"/>
    <lineage>
        <taxon>Eukaryota</taxon>
        <taxon>Viridiplantae</taxon>
        <taxon>Streptophyta</taxon>
        <taxon>Embryophyta</taxon>
        <taxon>Tracheophyta</taxon>
        <taxon>Spermatophyta</taxon>
        <taxon>Magnoliopsida</taxon>
        <taxon>eudicotyledons</taxon>
        <taxon>Gunneridae</taxon>
        <taxon>Pentapetalae</taxon>
        <taxon>asterids</taxon>
        <taxon>campanulids</taxon>
        <taxon>Asterales</taxon>
        <taxon>Asteraceae</taxon>
        <taxon>Cichorioideae</taxon>
        <taxon>Cichorieae</taxon>
        <taxon>Lactucinae</taxon>
        <taxon>Lactuca</taxon>
    </lineage>
</organism>
<accession>A0AA35VF20</accession>
<sequence>MEVLSSTDSTTSTDYPSFSILVAFLEESSVFGGFWIHGFTDIEEEAYEATIKKESRKKRMNCEQKKQFMELLLLLKLKVETKLKRIRNKDSKLVFTLKQFDTKHCTLLTGTPLQVCINATPYHKLCVILYKENLPSSKGCWRWRVNKALQHRPQSPNLQTTSIPLIDQITWIG</sequence>